<keyword evidence="6" id="KW-1185">Reference proteome</keyword>
<feature type="domain" description="O-methyltransferase C-terminal" evidence="4">
    <location>
        <begin position="250"/>
        <end position="398"/>
    </location>
</feature>
<dbReference type="KEGG" id="psco:LY89DRAFT_322773"/>
<name>A0A132B8D3_MOLSC</name>
<gene>
    <name evidence="5" type="ORF">LY89DRAFT_322773</name>
</gene>
<dbReference type="Pfam" id="PF00891">
    <property type="entry name" value="Methyltransf_2"/>
    <property type="match status" value="1"/>
</dbReference>
<dbReference type="SUPFAM" id="SSF53335">
    <property type="entry name" value="S-adenosyl-L-methionine-dependent methyltransferases"/>
    <property type="match status" value="1"/>
</dbReference>
<dbReference type="InterPro" id="IPR016461">
    <property type="entry name" value="COMT-like"/>
</dbReference>
<dbReference type="Gene3D" id="1.10.10.10">
    <property type="entry name" value="Winged helix-like DNA-binding domain superfamily/Winged helix DNA-binding domain"/>
    <property type="match status" value="1"/>
</dbReference>
<keyword evidence="1 5" id="KW-0489">Methyltransferase</keyword>
<dbReference type="PROSITE" id="PS51683">
    <property type="entry name" value="SAM_OMT_II"/>
    <property type="match status" value="1"/>
</dbReference>
<dbReference type="OrthoDB" id="1606438at2759"/>
<keyword evidence="3" id="KW-0949">S-adenosyl-L-methionine</keyword>
<keyword evidence="2 5" id="KW-0808">Transferase</keyword>
<dbReference type="Proteomes" id="UP000070700">
    <property type="component" value="Unassembled WGS sequence"/>
</dbReference>
<dbReference type="GO" id="GO:0032259">
    <property type="term" value="P:methylation"/>
    <property type="evidence" value="ECO:0007669"/>
    <property type="project" value="UniProtKB-KW"/>
</dbReference>
<accession>A0A132B8D3</accession>
<evidence type="ECO:0000256" key="1">
    <source>
        <dbReference type="ARBA" id="ARBA00022603"/>
    </source>
</evidence>
<sequence length="424" mass="47741">MSSLKRITALSDEISKNSKTVTDYLSEKGLEAASFDVDGLAEFPINPSDEEAFKARLALIAATRELHDLSLGPKEGLRYLAWDSANQLSLQAVYEFKLAEAVPLSGSISYQDLSEKVNVPMLNLRRVIRHAMTNHIFHEPEKGFVAHTRTSRLLLEDLPLSSWVGFMTNDLWLPIANVVKAMKKWPGSGESNETSVNLAYGTDTNWFDWLQEDKDLAKRYGLAMQAHGGGEGFAISHTVNGYPWGELGEATVVDMGGSQGYVSFAIAEQFPKLNFIVQDTAGMRVSSTIAKVPEHLTDRVQLTTHDFFTPQTVDAQVYFFRWIFHGFSEKYCIKILQALTPALKTGAKIVINDGTLPEPGTAGYVEEKSMRTMDLFMQITVNAREREVDDWAELFKQADERYKFLKAWKPEKSRMWFIEAEWTG</sequence>
<proteinExistence type="predicted"/>
<dbReference type="InParanoid" id="A0A132B8D3"/>
<dbReference type="GO" id="GO:0008171">
    <property type="term" value="F:O-methyltransferase activity"/>
    <property type="evidence" value="ECO:0007669"/>
    <property type="project" value="InterPro"/>
</dbReference>
<organism evidence="5 6">
    <name type="scientific">Mollisia scopiformis</name>
    <name type="common">Conifer needle endophyte fungus</name>
    <name type="synonym">Phialocephala scopiformis</name>
    <dbReference type="NCBI Taxonomy" id="149040"/>
    <lineage>
        <taxon>Eukaryota</taxon>
        <taxon>Fungi</taxon>
        <taxon>Dikarya</taxon>
        <taxon>Ascomycota</taxon>
        <taxon>Pezizomycotina</taxon>
        <taxon>Leotiomycetes</taxon>
        <taxon>Helotiales</taxon>
        <taxon>Mollisiaceae</taxon>
        <taxon>Mollisia</taxon>
    </lineage>
</organism>
<evidence type="ECO:0000313" key="5">
    <source>
        <dbReference type="EMBL" id="KUJ08666.1"/>
    </source>
</evidence>
<protein>
    <submittedName>
        <fullName evidence="5">S-adenosyl-L-methionine-dependent methyltransferase</fullName>
    </submittedName>
</protein>
<dbReference type="RefSeq" id="XP_018063021.1">
    <property type="nucleotide sequence ID" value="XM_018206727.1"/>
</dbReference>
<reference evidence="5 6" key="1">
    <citation type="submission" date="2015-10" db="EMBL/GenBank/DDBJ databases">
        <title>Full genome of DAOMC 229536 Phialocephala scopiformis, a fungal endophyte of spruce producing the potent anti-insectan compound rugulosin.</title>
        <authorList>
            <consortium name="DOE Joint Genome Institute"/>
            <person name="Walker A.K."/>
            <person name="Frasz S.L."/>
            <person name="Seifert K.A."/>
            <person name="Miller J.D."/>
            <person name="Mondo S.J."/>
            <person name="Labutti K."/>
            <person name="Lipzen A."/>
            <person name="Dockter R."/>
            <person name="Kennedy M."/>
            <person name="Grigoriev I.V."/>
            <person name="Spatafora J.W."/>
        </authorList>
    </citation>
    <scope>NUCLEOTIDE SEQUENCE [LARGE SCALE GENOMIC DNA]</scope>
    <source>
        <strain evidence="5 6">CBS 120377</strain>
    </source>
</reference>
<dbReference type="PANTHER" id="PTHR43712:SF16">
    <property type="entry name" value="O-METHYLTRANSFERASE ELCB"/>
    <property type="match status" value="1"/>
</dbReference>
<dbReference type="PANTHER" id="PTHR43712">
    <property type="entry name" value="PUTATIVE (AFU_ORTHOLOGUE AFUA_4G14580)-RELATED"/>
    <property type="match status" value="1"/>
</dbReference>
<dbReference type="GeneID" id="28816453"/>
<dbReference type="AlphaFoldDB" id="A0A132B8D3"/>
<dbReference type="InterPro" id="IPR001077">
    <property type="entry name" value="COMT_C"/>
</dbReference>
<dbReference type="EMBL" id="KQ947434">
    <property type="protein sequence ID" value="KUJ08666.1"/>
    <property type="molecule type" value="Genomic_DNA"/>
</dbReference>
<dbReference type="Gene3D" id="3.40.50.150">
    <property type="entry name" value="Vaccinia Virus protein VP39"/>
    <property type="match status" value="1"/>
</dbReference>
<dbReference type="InterPro" id="IPR029063">
    <property type="entry name" value="SAM-dependent_MTases_sf"/>
</dbReference>
<dbReference type="InterPro" id="IPR036388">
    <property type="entry name" value="WH-like_DNA-bd_sf"/>
</dbReference>
<evidence type="ECO:0000259" key="4">
    <source>
        <dbReference type="Pfam" id="PF00891"/>
    </source>
</evidence>
<dbReference type="InterPro" id="IPR036390">
    <property type="entry name" value="WH_DNA-bd_sf"/>
</dbReference>
<evidence type="ECO:0000256" key="3">
    <source>
        <dbReference type="ARBA" id="ARBA00022691"/>
    </source>
</evidence>
<dbReference type="SUPFAM" id="SSF46785">
    <property type="entry name" value="Winged helix' DNA-binding domain"/>
    <property type="match status" value="1"/>
</dbReference>
<evidence type="ECO:0000256" key="2">
    <source>
        <dbReference type="ARBA" id="ARBA00022679"/>
    </source>
</evidence>
<evidence type="ECO:0000313" key="6">
    <source>
        <dbReference type="Proteomes" id="UP000070700"/>
    </source>
</evidence>